<gene>
    <name evidence="2" type="ORF">KUV50_02535</name>
</gene>
<proteinExistence type="predicted"/>
<feature type="domain" description="Hemerythrin-like" evidence="1">
    <location>
        <begin position="28"/>
        <end position="106"/>
    </location>
</feature>
<sequence>MSRDHHHGLLVGWKIRTGIRYKIDPSRIYKYLIWFYKNHLIDHFQEEETLLFPLLGSDHPEVIQAMREHQAIHTFFNQKKVSEADLSEFEKLLTAHIRFEERVLFNTIQQQATEKELSVLGDHLVDEDFKENTNDEFWLAPTQNTPD</sequence>
<dbReference type="RefSeq" id="WP_222578519.1">
    <property type="nucleotide sequence ID" value="NZ_JAHVHU010000003.1"/>
</dbReference>
<comment type="caution">
    <text evidence="2">The sequence shown here is derived from an EMBL/GenBank/DDBJ whole genome shotgun (WGS) entry which is preliminary data.</text>
</comment>
<reference evidence="2" key="1">
    <citation type="submission" date="2021-06" db="EMBL/GenBank/DDBJ databases">
        <title>44 bacteria genomes isolated from Dapeng, Shenzhen.</title>
        <authorList>
            <person name="Zheng W."/>
            <person name="Yu S."/>
            <person name="Huang Y."/>
        </authorList>
    </citation>
    <scope>NUCLEOTIDE SEQUENCE</scope>
    <source>
        <strain evidence="2">DP5N28-2</strain>
    </source>
</reference>
<keyword evidence="3" id="KW-1185">Reference proteome</keyword>
<dbReference type="Pfam" id="PF01814">
    <property type="entry name" value="Hemerythrin"/>
    <property type="match status" value="1"/>
</dbReference>
<evidence type="ECO:0000313" key="2">
    <source>
        <dbReference type="EMBL" id="MBY5956995.1"/>
    </source>
</evidence>
<evidence type="ECO:0000259" key="1">
    <source>
        <dbReference type="Pfam" id="PF01814"/>
    </source>
</evidence>
<dbReference type="Gene3D" id="1.20.120.520">
    <property type="entry name" value="nmb1532 protein domain like"/>
    <property type="match status" value="1"/>
</dbReference>
<dbReference type="AlphaFoldDB" id="A0A953HRE2"/>
<protein>
    <submittedName>
        <fullName evidence="2">Hemerythrin domain-containing protein</fullName>
    </submittedName>
</protein>
<name>A0A953HRE2_9BACT</name>
<dbReference type="InterPro" id="IPR012312">
    <property type="entry name" value="Hemerythrin-like"/>
</dbReference>
<organism evidence="2 3">
    <name type="scientific">Membranihabitans marinus</name>
    <dbReference type="NCBI Taxonomy" id="1227546"/>
    <lineage>
        <taxon>Bacteria</taxon>
        <taxon>Pseudomonadati</taxon>
        <taxon>Bacteroidota</taxon>
        <taxon>Saprospiria</taxon>
        <taxon>Saprospirales</taxon>
        <taxon>Saprospiraceae</taxon>
        <taxon>Membranihabitans</taxon>
    </lineage>
</organism>
<evidence type="ECO:0000313" key="3">
    <source>
        <dbReference type="Proteomes" id="UP000753961"/>
    </source>
</evidence>
<dbReference type="EMBL" id="JAHVHU010000003">
    <property type="protein sequence ID" value="MBY5956995.1"/>
    <property type="molecule type" value="Genomic_DNA"/>
</dbReference>
<accession>A0A953HRE2</accession>
<dbReference type="Proteomes" id="UP000753961">
    <property type="component" value="Unassembled WGS sequence"/>
</dbReference>